<keyword evidence="6 11" id="KW-0862">Zinc</keyword>
<evidence type="ECO:0000313" key="15">
    <source>
        <dbReference type="Proteomes" id="UP000653454"/>
    </source>
</evidence>
<evidence type="ECO:0000256" key="1">
    <source>
        <dbReference type="ARBA" id="ARBA00000757"/>
    </source>
</evidence>
<dbReference type="PIRSF" id="PIRSF001480">
    <property type="entry name" value="Mannose-6-phosphate_isomerase"/>
    <property type="match status" value="1"/>
</dbReference>
<comment type="caution">
    <text evidence="14">The sequence shown here is derived from an EMBL/GenBank/DDBJ whole genome shotgun (WGS) entry which is preliminary data.</text>
</comment>
<dbReference type="Proteomes" id="UP000653454">
    <property type="component" value="Unassembled WGS sequence"/>
</dbReference>
<evidence type="ECO:0000256" key="6">
    <source>
        <dbReference type="ARBA" id="ARBA00022833"/>
    </source>
</evidence>
<feature type="domain" description="Phosphomannose isomerase type I catalytic" evidence="12">
    <location>
        <begin position="2"/>
        <end position="143"/>
    </location>
</feature>
<gene>
    <name evidence="14" type="ORF">PLXY2_LOCUS12813</name>
</gene>
<dbReference type="NCBIfam" id="TIGR00218">
    <property type="entry name" value="manA"/>
    <property type="match status" value="1"/>
</dbReference>
<evidence type="ECO:0000256" key="3">
    <source>
        <dbReference type="ARBA" id="ARBA00010772"/>
    </source>
</evidence>
<dbReference type="GO" id="GO:0005975">
    <property type="term" value="P:carbohydrate metabolic process"/>
    <property type="evidence" value="ECO:0007669"/>
    <property type="project" value="InterPro"/>
</dbReference>
<dbReference type="InterPro" id="IPR046458">
    <property type="entry name" value="PMI_typeI_hel"/>
</dbReference>
<accession>A0A8S4G2A4</accession>
<dbReference type="PANTHER" id="PTHR10309:SF0">
    <property type="entry name" value="MANNOSE-6-PHOSPHATE ISOMERASE"/>
    <property type="match status" value="1"/>
</dbReference>
<comment type="cofactor">
    <cofactor evidence="11">
        <name>Zn(2+)</name>
        <dbReference type="ChEBI" id="CHEBI:29105"/>
    </cofactor>
    <text evidence="11">Binds 1 zinc ion per subunit.</text>
</comment>
<evidence type="ECO:0000259" key="12">
    <source>
        <dbReference type="Pfam" id="PF20511"/>
    </source>
</evidence>
<dbReference type="EMBL" id="CAJHNJ030000081">
    <property type="protein sequence ID" value="CAG9134566.1"/>
    <property type="molecule type" value="Genomic_DNA"/>
</dbReference>
<dbReference type="Gene3D" id="2.60.120.10">
    <property type="entry name" value="Jelly Rolls"/>
    <property type="match status" value="2"/>
</dbReference>
<dbReference type="GO" id="GO:0009298">
    <property type="term" value="P:GDP-mannose biosynthetic process"/>
    <property type="evidence" value="ECO:0007669"/>
    <property type="project" value="InterPro"/>
</dbReference>
<feature type="active site" evidence="10">
    <location>
        <position position="281"/>
    </location>
</feature>
<dbReference type="PANTHER" id="PTHR10309">
    <property type="entry name" value="MANNOSE-6-PHOSPHATE ISOMERASE"/>
    <property type="match status" value="1"/>
</dbReference>
<keyword evidence="15" id="KW-1185">Reference proteome</keyword>
<evidence type="ECO:0000256" key="5">
    <source>
        <dbReference type="ARBA" id="ARBA00022723"/>
    </source>
</evidence>
<evidence type="ECO:0000256" key="11">
    <source>
        <dbReference type="PIRSR" id="PIRSR001480-2"/>
    </source>
</evidence>
<evidence type="ECO:0000256" key="10">
    <source>
        <dbReference type="PIRSR" id="PIRSR001480-1"/>
    </source>
</evidence>
<dbReference type="InterPro" id="IPR018050">
    <property type="entry name" value="Pmannose_isomerase-type1_CS"/>
</dbReference>
<dbReference type="GO" id="GO:0005829">
    <property type="term" value="C:cytosol"/>
    <property type="evidence" value="ECO:0007669"/>
    <property type="project" value="TreeGrafter"/>
</dbReference>
<protein>
    <recommendedName>
        <fullName evidence="4">mannose-6-phosphate isomerase</fullName>
        <ecNumber evidence="4">5.3.1.8</ecNumber>
    </recommendedName>
    <alternativeName>
        <fullName evidence="8">Phosphohexomutase</fullName>
    </alternativeName>
    <alternativeName>
        <fullName evidence="9">Phosphomannose isomerase</fullName>
    </alternativeName>
</protein>
<feature type="domain" description="Phosphomannose isomerase type I helical insertion" evidence="13">
    <location>
        <begin position="173"/>
        <end position="243"/>
    </location>
</feature>
<evidence type="ECO:0000256" key="8">
    <source>
        <dbReference type="ARBA" id="ARBA00029741"/>
    </source>
</evidence>
<feature type="binding site" evidence="11">
    <location>
        <position position="262"/>
    </location>
    <ligand>
        <name>Zn(2+)</name>
        <dbReference type="ChEBI" id="CHEBI:29105"/>
    </ligand>
</feature>
<dbReference type="InterPro" id="IPR016305">
    <property type="entry name" value="Mannose-6-P_Isomerase"/>
</dbReference>
<dbReference type="Pfam" id="PF20511">
    <property type="entry name" value="PMI_typeI_cat"/>
    <property type="match status" value="1"/>
</dbReference>
<feature type="binding site" evidence="11">
    <location>
        <position position="127"/>
    </location>
    <ligand>
        <name>Zn(2+)</name>
        <dbReference type="ChEBI" id="CHEBI:29105"/>
    </ligand>
</feature>
<evidence type="ECO:0000256" key="9">
    <source>
        <dbReference type="ARBA" id="ARBA00030762"/>
    </source>
</evidence>
<sequence>MELQCTVQNYEWGKVGRDSMVAKLISSADTNITIEDKPYAELWIGTHPNGPSLIIERGVLLADYIKDNLDAIGPVVRNKFGVAVPFLLKVLSIRKALSIQAHPNKAHAEELHQQFPDVYRDPNHKPELAIALTPFEALCGFRDVAQIKAFLNKLPELCEILPKAVVDSMLSEIEGDSSTAALKQLFASLMTSDKAAIASSLQKLVSRLEHEDDETKAYLQYSLLNRLHKDFPGDVGCYAPYLLNYLQLKQGEAIFLGPNLPHAYLSGDCIECMSCSDNVVRAGLTPKPLDVPTLLGMLDYGSYSRDQLLFMPKLEDENSCVWRPPVPDFAVVKIKVQSDDSYNTANRPSPSLIIITAGEGTACDTEPIPCKPGVAIFLKASRQLTLTPAPGKTLEAFQAICNV</sequence>
<comment type="pathway">
    <text evidence="2">Nucleotide-sugar biosynthesis; GDP-alpha-D-mannose biosynthesis; alpha-D-mannose 1-phosphate from D-fructose 6-phosphate: step 1/2.</text>
</comment>
<dbReference type="InterPro" id="IPR014710">
    <property type="entry name" value="RmlC-like_jellyroll"/>
</dbReference>
<feature type="binding site" evidence="11">
    <location>
        <position position="100"/>
    </location>
    <ligand>
        <name>Zn(2+)</name>
        <dbReference type="ChEBI" id="CHEBI:29105"/>
    </ligand>
</feature>
<comment type="similarity">
    <text evidence="3">Belongs to the mannose-6-phosphate isomerase type 1 family.</text>
</comment>
<dbReference type="GO" id="GO:0004476">
    <property type="term" value="F:mannose-6-phosphate isomerase activity"/>
    <property type="evidence" value="ECO:0007669"/>
    <property type="project" value="UniProtKB-EC"/>
</dbReference>
<dbReference type="InterPro" id="IPR001250">
    <property type="entry name" value="Man6P_Isoase-1"/>
</dbReference>
<evidence type="ECO:0000313" key="14">
    <source>
        <dbReference type="EMBL" id="CAG9134566.1"/>
    </source>
</evidence>
<proteinExistence type="inferred from homology"/>
<dbReference type="GO" id="GO:0008270">
    <property type="term" value="F:zinc ion binding"/>
    <property type="evidence" value="ECO:0007669"/>
    <property type="project" value="InterPro"/>
</dbReference>
<dbReference type="SUPFAM" id="SSF51182">
    <property type="entry name" value="RmlC-like cupins"/>
    <property type="match status" value="1"/>
</dbReference>
<keyword evidence="7" id="KW-0413">Isomerase</keyword>
<dbReference type="InterPro" id="IPR046457">
    <property type="entry name" value="PMI_typeI_cat"/>
</dbReference>
<evidence type="ECO:0000256" key="2">
    <source>
        <dbReference type="ARBA" id="ARBA00004666"/>
    </source>
</evidence>
<keyword evidence="5 11" id="KW-0479">Metal-binding</keyword>
<evidence type="ECO:0000256" key="4">
    <source>
        <dbReference type="ARBA" id="ARBA00011956"/>
    </source>
</evidence>
<dbReference type="EC" id="5.3.1.8" evidence="4"/>
<organism evidence="14 15">
    <name type="scientific">Plutella xylostella</name>
    <name type="common">Diamondback moth</name>
    <name type="synonym">Plutella maculipennis</name>
    <dbReference type="NCBI Taxonomy" id="51655"/>
    <lineage>
        <taxon>Eukaryota</taxon>
        <taxon>Metazoa</taxon>
        <taxon>Ecdysozoa</taxon>
        <taxon>Arthropoda</taxon>
        <taxon>Hexapoda</taxon>
        <taxon>Insecta</taxon>
        <taxon>Pterygota</taxon>
        <taxon>Neoptera</taxon>
        <taxon>Endopterygota</taxon>
        <taxon>Lepidoptera</taxon>
        <taxon>Glossata</taxon>
        <taxon>Ditrysia</taxon>
        <taxon>Yponomeutoidea</taxon>
        <taxon>Plutellidae</taxon>
        <taxon>Plutella</taxon>
    </lineage>
</organism>
<feature type="binding site" evidence="11">
    <location>
        <position position="102"/>
    </location>
    <ligand>
        <name>Zn(2+)</name>
        <dbReference type="ChEBI" id="CHEBI:29105"/>
    </ligand>
</feature>
<dbReference type="PROSITE" id="PS00965">
    <property type="entry name" value="PMI_I_1"/>
    <property type="match status" value="1"/>
</dbReference>
<evidence type="ECO:0000256" key="7">
    <source>
        <dbReference type="ARBA" id="ARBA00023235"/>
    </source>
</evidence>
<name>A0A8S4G2A4_PLUXY</name>
<reference evidence="14" key="1">
    <citation type="submission" date="2020-11" db="EMBL/GenBank/DDBJ databases">
        <authorList>
            <person name="Whiteford S."/>
        </authorList>
    </citation>
    <scope>NUCLEOTIDE SEQUENCE</scope>
</reference>
<dbReference type="InterPro" id="IPR011051">
    <property type="entry name" value="RmlC_Cupin_sf"/>
</dbReference>
<dbReference type="Pfam" id="PF20512">
    <property type="entry name" value="PMI_typeI_hel"/>
    <property type="match status" value="1"/>
</dbReference>
<comment type="catalytic activity">
    <reaction evidence="1">
        <text>D-mannose 6-phosphate = D-fructose 6-phosphate</text>
        <dbReference type="Rhea" id="RHEA:12356"/>
        <dbReference type="ChEBI" id="CHEBI:58735"/>
        <dbReference type="ChEBI" id="CHEBI:61527"/>
        <dbReference type="EC" id="5.3.1.8"/>
    </reaction>
</comment>
<evidence type="ECO:0000259" key="13">
    <source>
        <dbReference type="Pfam" id="PF20512"/>
    </source>
</evidence>
<dbReference type="PRINTS" id="PR00714">
    <property type="entry name" value="MAN6PISMRASE"/>
</dbReference>
<dbReference type="Gene3D" id="1.10.441.10">
    <property type="entry name" value="Phosphomannose Isomerase, domain 2"/>
    <property type="match status" value="1"/>
</dbReference>
<dbReference type="AlphaFoldDB" id="A0A8S4G2A4"/>
<dbReference type="CDD" id="cd07011">
    <property type="entry name" value="cupin_PMI_type_I_N"/>
    <property type="match status" value="1"/>
</dbReference>